<accession>A0A1I5X1V1</accession>
<dbReference type="PANTHER" id="PTHR38764">
    <property type="entry name" value="ACYL CARRIER PROTEIN PHOSPHODIESTERASE"/>
    <property type="match status" value="1"/>
</dbReference>
<dbReference type="InterPro" id="IPR007431">
    <property type="entry name" value="ACP_PD"/>
</dbReference>
<protein>
    <submittedName>
        <fullName evidence="4">Acyl carrier protein phosphodiesterase</fullName>
    </submittedName>
</protein>
<reference evidence="4 5" key="1">
    <citation type="submission" date="2016-10" db="EMBL/GenBank/DDBJ databases">
        <authorList>
            <person name="de Groot N.N."/>
        </authorList>
    </citation>
    <scope>NUCLEOTIDE SEQUENCE [LARGE SCALE GENOMIC DNA]</scope>
    <source>
        <strain evidence="4 5">DSM 28286</strain>
    </source>
</reference>
<keyword evidence="2" id="KW-0378">Hydrolase</keyword>
<proteinExistence type="predicted"/>
<evidence type="ECO:0000256" key="3">
    <source>
        <dbReference type="ARBA" id="ARBA00023098"/>
    </source>
</evidence>
<evidence type="ECO:0000256" key="2">
    <source>
        <dbReference type="ARBA" id="ARBA00022801"/>
    </source>
</evidence>
<sequence length="195" mass="22887">MNYLAHAWLSFHQPEILVGNMISDFVKGKKRFEFNEAIQKGIMLHRNIDTFTDEHPVTKAAKQFFKPAVGLYAGAFIDIVYDHFLARDKNEFEDEGLLQFSQFVYKILEENSNALPEKFARIFPYMKGDNWLYNYQTLHGIEKSFGGLARRAKYLDNSAEVFAAFEKNYEELQECYNEFFPAVKQFAYNELKRLS</sequence>
<evidence type="ECO:0000313" key="4">
    <source>
        <dbReference type="EMBL" id="SFQ25963.1"/>
    </source>
</evidence>
<gene>
    <name evidence="4" type="ORF">SAMN05444277_107151</name>
</gene>
<dbReference type="GO" id="GO:0006633">
    <property type="term" value="P:fatty acid biosynthetic process"/>
    <property type="evidence" value="ECO:0007669"/>
    <property type="project" value="InterPro"/>
</dbReference>
<name>A0A1I5X1V1_9BACT</name>
<dbReference type="RefSeq" id="WP_090659111.1">
    <property type="nucleotide sequence ID" value="NZ_FOXQ01000007.1"/>
</dbReference>
<keyword evidence="5" id="KW-1185">Reference proteome</keyword>
<dbReference type="Pfam" id="PF04336">
    <property type="entry name" value="ACP_PD"/>
    <property type="match status" value="1"/>
</dbReference>
<dbReference type="OrthoDB" id="8442777at2"/>
<dbReference type="PIRSF" id="PIRSF011489">
    <property type="entry name" value="DUF479"/>
    <property type="match status" value="1"/>
</dbReference>
<evidence type="ECO:0000256" key="1">
    <source>
        <dbReference type="ARBA" id="ARBA00022516"/>
    </source>
</evidence>
<dbReference type="PANTHER" id="PTHR38764:SF1">
    <property type="entry name" value="ACYL CARRIER PROTEIN PHOSPHODIESTERASE"/>
    <property type="match status" value="1"/>
</dbReference>
<dbReference type="GO" id="GO:0008770">
    <property type="term" value="F:[acyl-carrier-protein] phosphodiesterase activity"/>
    <property type="evidence" value="ECO:0007669"/>
    <property type="project" value="InterPro"/>
</dbReference>
<evidence type="ECO:0000313" key="5">
    <source>
        <dbReference type="Proteomes" id="UP000199031"/>
    </source>
</evidence>
<organism evidence="4 5">
    <name type="scientific">Parafilimonas terrae</name>
    <dbReference type="NCBI Taxonomy" id="1465490"/>
    <lineage>
        <taxon>Bacteria</taxon>
        <taxon>Pseudomonadati</taxon>
        <taxon>Bacteroidota</taxon>
        <taxon>Chitinophagia</taxon>
        <taxon>Chitinophagales</taxon>
        <taxon>Chitinophagaceae</taxon>
        <taxon>Parafilimonas</taxon>
    </lineage>
</organism>
<dbReference type="AlphaFoldDB" id="A0A1I5X1V1"/>
<keyword evidence="1" id="KW-0444">Lipid biosynthesis</keyword>
<keyword evidence="3" id="KW-0443">Lipid metabolism</keyword>
<dbReference type="STRING" id="1465490.SAMN05444277_107151"/>
<dbReference type="EMBL" id="FOXQ01000007">
    <property type="protein sequence ID" value="SFQ25963.1"/>
    <property type="molecule type" value="Genomic_DNA"/>
</dbReference>
<dbReference type="Proteomes" id="UP000199031">
    <property type="component" value="Unassembled WGS sequence"/>
</dbReference>